<evidence type="ECO:0000313" key="2">
    <source>
        <dbReference type="Proteomes" id="UP000177371"/>
    </source>
</evidence>
<dbReference type="EMBL" id="MEUT01000067">
    <property type="protein sequence ID" value="OGC48550.1"/>
    <property type="molecule type" value="Genomic_DNA"/>
</dbReference>
<reference evidence="1 2" key="1">
    <citation type="journal article" date="2016" name="Nat. Commun.">
        <title>Thousands of microbial genomes shed light on interconnected biogeochemical processes in an aquifer system.</title>
        <authorList>
            <person name="Anantharaman K."/>
            <person name="Brown C.T."/>
            <person name="Hug L.A."/>
            <person name="Sharon I."/>
            <person name="Castelle C.J."/>
            <person name="Probst A.J."/>
            <person name="Thomas B.C."/>
            <person name="Singh A."/>
            <person name="Wilkins M.J."/>
            <person name="Karaoz U."/>
            <person name="Brodie E.L."/>
            <person name="Williams K.H."/>
            <person name="Hubbard S.S."/>
            <person name="Banfield J.F."/>
        </authorList>
    </citation>
    <scope>NUCLEOTIDE SEQUENCE [LARGE SCALE GENOMIC DNA]</scope>
</reference>
<dbReference type="AlphaFoldDB" id="A0A1F4UUT1"/>
<accession>A0A1F4UUT1</accession>
<comment type="caution">
    <text evidence="1">The sequence shown here is derived from an EMBL/GenBank/DDBJ whole genome shotgun (WGS) entry which is preliminary data.</text>
</comment>
<protein>
    <submittedName>
        <fullName evidence="1">Uncharacterized protein</fullName>
    </submittedName>
</protein>
<gene>
    <name evidence="1" type="ORF">A2W32_00090</name>
</gene>
<sequence>MKKVVLALYTLLFLFLVVVILKNVNDRNPIEQKNGKKEFLSRDTCEIKLEKIRKWIDEKNYCETVDDCLIDDSHFGCPMGCYQLINKDEGLEDVQGAYNAYIDSCGACLFDCGRTFVKDEVKCVKNKCVDNRYVDEQEKVGSFCGGIANIPCPEGFSCKLEGSYPDAGGKCVPYIKPINIR</sequence>
<dbReference type="STRING" id="1802610.A2W32_00090"/>
<proteinExistence type="predicted"/>
<organism evidence="1 2">
    <name type="scientific">candidate division WWE3 bacterium RBG_16_37_10</name>
    <dbReference type="NCBI Taxonomy" id="1802610"/>
    <lineage>
        <taxon>Bacteria</taxon>
        <taxon>Katanobacteria</taxon>
    </lineage>
</organism>
<evidence type="ECO:0000313" key="1">
    <source>
        <dbReference type="EMBL" id="OGC48550.1"/>
    </source>
</evidence>
<dbReference type="Proteomes" id="UP000177371">
    <property type="component" value="Unassembled WGS sequence"/>
</dbReference>
<name>A0A1F4UUT1_UNCKA</name>